<evidence type="ECO:0000313" key="2">
    <source>
        <dbReference type="EMBL" id="MPC37620.1"/>
    </source>
</evidence>
<dbReference type="AlphaFoldDB" id="A0A5B7ES68"/>
<keyword evidence="3" id="KW-1185">Reference proteome</keyword>
<dbReference type="Proteomes" id="UP000324222">
    <property type="component" value="Unassembled WGS sequence"/>
</dbReference>
<evidence type="ECO:0008006" key="4">
    <source>
        <dbReference type="Google" id="ProtNLM"/>
    </source>
</evidence>
<gene>
    <name evidence="2" type="ORF">E2C01_031107</name>
</gene>
<organism evidence="2 3">
    <name type="scientific">Portunus trituberculatus</name>
    <name type="common">Swimming crab</name>
    <name type="synonym">Neptunus trituberculatus</name>
    <dbReference type="NCBI Taxonomy" id="210409"/>
    <lineage>
        <taxon>Eukaryota</taxon>
        <taxon>Metazoa</taxon>
        <taxon>Ecdysozoa</taxon>
        <taxon>Arthropoda</taxon>
        <taxon>Crustacea</taxon>
        <taxon>Multicrustacea</taxon>
        <taxon>Malacostraca</taxon>
        <taxon>Eumalacostraca</taxon>
        <taxon>Eucarida</taxon>
        <taxon>Decapoda</taxon>
        <taxon>Pleocyemata</taxon>
        <taxon>Brachyura</taxon>
        <taxon>Eubrachyura</taxon>
        <taxon>Portunoidea</taxon>
        <taxon>Portunidae</taxon>
        <taxon>Portuninae</taxon>
        <taxon>Portunus</taxon>
    </lineage>
</organism>
<name>A0A5B7ES68_PORTR</name>
<comment type="caution">
    <text evidence="2">The sequence shown here is derived from an EMBL/GenBank/DDBJ whole genome shotgun (WGS) entry which is preliminary data.</text>
</comment>
<dbReference type="GO" id="GO:0006310">
    <property type="term" value="P:DNA recombination"/>
    <property type="evidence" value="ECO:0007669"/>
    <property type="project" value="UniProtKB-KW"/>
</dbReference>
<dbReference type="EMBL" id="VSRR010003833">
    <property type="protein sequence ID" value="MPC37620.1"/>
    <property type="molecule type" value="Genomic_DNA"/>
</dbReference>
<sequence length="80" mass="8891">MKLKRRWLKTMLDRCGIDNKRFTAGSVRPALASMAKALAVPIATIMAKAGWTQEATFARHYNKDILQDTDPFPEAVLGSV</sequence>
<protein>
    <recommendedName>
        <fullName evidence="4">Tyr recombinase domain-containing protein</fullName>
    </recommendedName>
</protein>
<dbReference type="GO" id="GO:0003677">
    <property type="term" value="F:DNA binding"/>
    <property type="evidence" value="ECO:0007669"/>
    <property type="project" value="InterPro"/>
</dbReference>
<dbReference type="Gene3D" id="1.10.443.10">
    <property type="entry name" value="Intergrase catalytic core"/>
    <property type="match status" value="1"/>
</dbReference>
<accession>A0A5B7ES68</accession>
<evidence type="ECO:0000313" key="3">
    <source>
        <dbReference type="Proteomes" id="UP000324222"/>
    </source>
</evidence>
<dbReference type="SUPFAM" id="SSF56349">
    <property type="entry name" value="DNA breaking-rejoining enzymes"/>
    <property type="match status" value="1"/>
</dbReference>
<reference evidence="2 3" key="1">
    <citation type="submission" date="2019-05" db="EMBL/GenBank/DDBJ databases">
        <title>Another draft genome of Portunus trituberculatus and its Hox gene families provides insights of decapod evolution.</title>
        <authorList>
            <person name="Jeong J.-H."/>
            <person name="Song I."/>
            <person name="Kim S."/>
            <person name="Choi T."/>
            <person name="Kim D."/>
            <person name="Ryu S."/>
            <person name="Kim W."/>
        </authorList>
    </citation>
    <scope>NUCLEOTIDE SEQUENCE [LARGE SCALE GENOMIC DNA]</scope>
    <source>
        <tissue evidence="2">Muscle</tissue>
    </source>
</reference>
<proteinExistence type="predicted"/>
<dbReference type="OrthoDB" id="6361724at2759"/>
<evidence type="ECO:0000256" key="1">
    <source>
        <dbReference type="ARBA" id="ARBA00023172"/>
    </source>
</evidence>
<keyword evidence="1" id="KW-0233">DNA recombination</keyword>
<dbReference type="InterPro" id="IPR013762">
    <property type="entry name" value="Integrase-like_cat_sf"/>
</dbReference>
<dbReference type="InterPro" id="IPR011010">
    <property type="entry name" value="DNA_brk_join_enz"/>
</dbReference>
<dbReference type="GO" id="GO:0015074">
    <property type="term" value="P:DNA integration"/>
    <property type="evidence" value="ECO:0007669"/>
    <property type="project" value="InterPro"/>
</dbReference>